<feature type="region of interest" description="Disordered" evidence="1">
    <location>
        <begin position="1"/>
        <end position="32"/>
    </location>
</feature>
<dbReference type="InterPro" id="IPR009097">
    <property type="entry name" value="Cyclic_Pdiesterase"/>
</dbReference>
<protein>
    <submittedName>
        <fullName evidence="2">2'-5' RNA ligase superfamily</fullName>
    </submittedName>
</protein>
<dbReference type="Gene3D" id="3.90.1140.10">
    <property type="entry name" value="Cyclic phosphodiesterase"/>
    <property type="match status" value="1"/>
</dbReference>
<evidence type="ECO:0000313" key="3">
    <source>
        <dbReference type="Proteomes" id="UP000623129"/>
    </source>
</evidence>
<keyword evidence="2" id="KW-0436">Ligase</keyword>
<dbReference type="PANTHER" id="PTHR36039">
    <property type="match status" value="1"/>
</dbReference>
<dbReference type="SUPFAM" id="SSF55144">
    <property type="entry name" value="LigT-like"/>
    <property type="match status" value="1"/>
</dbReference>
<gene>
    <name evidence="2" type="ORF">FCM35_KLT05009</name>
</gene>
<evidence type="ECO:0000256" key="1">
    <source>
        <dbReference type="SAM" id="MobiDB-lite"/>
    </source>
</evidence>
<dbReference type="OrthoDB" id="1879605at2759"/>
<dbReference type="PANTHER" id="PTHR36039:SF2">
    <property type="entry name" value="RNA LIGASE_CYCLIC NUCLEOTIDE PHOSPHODIESTERASE FAMILY PROTEIN"/>
    <property type="match status" value="1"/>
</dbReference>
<dbReference type="Proteomes" id="UP000623129">
    <property type="component" value="Unassembled WGS sequence"/>
</dbReference>
<dbReference type="EMBL" id="SWLB01000014">
    <property type="protein sequence ID" value="KAF3329678.1"/>
    <property type="molecule type" value="Genomic_DNA"/>
</dbReference>
<dbReference type="AlphaFoldDB" id="A0A833R4F6"/>
<accession>A0A833R4F6</accession>
<dbReference type="GO" id="GO:0016874">
    <property type="term" value="F:ligase activity"/>
    <property type="evidence" value="ECO:0007669"/>
    <property type="project" value="UniProtKB-KW"/>
</dbReference>
<keyword evidence="3" id="KW-1185">Reference proteome</keyword>
<reference evidence="2" key="1">
    <citation type="submission" date="2020-01" db="EMBL/GenBank/DDBJ databases">
        <title>Genome sequence of Kobresia littledalei, the first chromosome-level genome in the family Cyperaceae.</title>
        <authorList>
            <person name="Qu G."/>
        </authorList>
    </citation>
    <scope>NUCLEOTIDE SEQUENCE</scope>
    <source>
        <strain evidence="2">C.B.Clarke</strain>
        <tissue evidence="2">Leaf</tissue>
    </source>
</reference>
<dbReference type="Pfam" id="PF13563">
    <property type="entry name" value="2_5_RNA_ligase2"/>
    <property type="match status" value="1"/>
</dbReference>
<feature type="compositionally biased region" description="Pro residues" evidence="1">
    <location>
        <begin position="1"/>
        <end position="23"/>
    </location>
</feature>
<name>A0A833R4F6_9POAL</name>
<evidence type="ECO:0000313" key="2">
    <source>
        <dbReference type="EMBL" id="KAF3329678.1"/>
    </source>
</evidence>
<sequence length="227" mass="24044">MTDMATPPPPMVLDPPQSSPVPPQTGSLPTSPTTGYAVELYFDPALENQVLKSWNVLARRQLSTHLIDISARPHLTLLSFPASSSSLDPLRLLSPLRSLAARLDPVPITLSSIASFPDSSISTGTGTGTGTLFFAPVPTAALLGLHAQLCELIKKEGVEPPEGYRADAWVPSCAVAKEVPKGRLAEAFSVLREMKLPVSGYGMDIGLVEFPPVREIFSFPLGGGSDA</sequence>
<comment type="caution">
    <text evidence="2">The sequence shown here is derived from an EMBL/GenBank/DDBJ whole genome shotgun (WGS) entry which is preliminary data.</text>
</comment>
<proteinExistence type="predicted"/>
<organism evidence="2 3">
    <name type="scientific">Carex littledalei</name>
    <dbReference type="NCBI Taxonomy" id="544730"/>
    <lineage>
        <taxon>Eukaryota</taxon>
        <taxon>Viridiplantae</taxon>
        <taxon>Streptophyta</taxon>
        <taxon>Embryophyta</taxon>
        <taxon>Tracheophyta</taxon>
        <taxon>Spermatophyta</taxon>
        <taxon>Magnoliopsida</taxon>
        <taxon>Liliopsida</taxon>
        <taxon>Poales</taxon>
        <taxon>Cyperaceae</taxon>
        <taxon>Cyperoideae</taxon>
        <taxon>Cariceae</taxon>
        <taxon>Carex</taxon>
        <taxon>Carex subgen. Euthyceras</taxon>
    </lineage>
</organism>